<evidence type="ECO:0000256" key="2">
    <source>
        <dbReference type="ARBA" id="ARBA00022692"/>
    </source>
</evidence>
<accession>A0A2U1AV53</accession>
<evidence type="ECO:0000313" key="7">
    <source>
        <dbReference type="EMBL" id="PVY40304.1"/>
    </source>
</evidence>
<dbReference type="RefSeq" id="WP_116884360.1">
    <property type="nucleotide sequence ID" value="NZ_CABMMC010000204.1"/>
</dbReference>
<dbReference type="EMBL" id="QEKH01000017">
    <property type="protein sequence ID" value="PVY40304.1"/>
    <property type="molecule type" value="Genomic_DNA"/>
</dbReference>
<dbReference type="InterPro" id="IPR050932">
    <property type="entry name" value="TM2D1-3-like"/>
</dbReference>
<keyword evidence="8" id="KW-1185">Reference proteome</keyword>
<dbReference type="AlphaFoldDB" id="A0A2U1AV53"/>
<gene>
    <name evidence="7" type="ORF">C8D82_11723</name>
</gene>
<reference evidence="7 8" key="1">
    <citation type="submission" date="2018-04" db="EMBL/GenBank/DDBJ databases">
        <title>Genomic Encyclopedia of Type Strains, Phase IV (KMG-IV): sequencing the most valuable type-strain genomes for metagenomic binning, comparative biology and taxonomic classification.</title>
        <authorList>
            <person name="Goeker M."/>
        </authorList>
    </citation>
    <scope>NUCLEOTIDE SEQUENCE [LARGE SCALE GENOMIC DNA]</scope>
    <source>
        <strain evidence="7 8">DSM 14823</strain>
    </source>
</reference>
<comment type="subcellular location">
    <subcellularLocation>
        <location evidence="1">Membrane</location>
        <topology evidence="1">Multi-pass membrane protein</topology>
    </subcellularLocation>
</comment>
<dbReference type="GeneID" id="78295660"/>
<feature type="transmembrane region" description="Helical" evidence="5">
    <location>
        <begin position="59"/>
        <end position="80"/>
    </location>
</feature>
<dbReference type="PANTHER" id="PTHR21016">
    <property type="entry name" value="BETA-AMYLOID BINDING PROTEIN-RELATED"/>
    <property type="match status" value="1"/>
</dbReference>
<keyword evidence="3 5" id="KW-1133">Transmembrane helix</keyword>
<protein>
    <submittedName>
        <fullName evidence="7">TM2 domain-containing protein</fullName>
    </submittedName>
</protein>
<keyword evidence="2 5" id="KW-0812">Transmembrane</keyword>
<dbReference type="GO" id="GO:0016020">
    <property type="term" value="C:membrane"/>
    <property type="evidence" value="ECO:0007669"/>
    <property type="project" value="UniProtKB-SubCell"/>
</dbReference>
<dbReference type="InterPro" id="IPR007829">
    <property type="entry name" value="TM2"/>
</dbReference>
<evidence type="ECO:0000256" key="3">
    <source>
        <dbReference type="ARBA" id="ARBA00022989"/>
    </source>
</evidence>
<name>A0A2U1AV53_9BACT</name>
<dbReference type="Pfam" id="PF05154">
    <property type="entry name" value="TM2"/>
    <property type="match status" value="1"/>
</dbReference>
<organism evidence="7 8">
    <name type="scientific">Victivallis vadensis</name>
    <dbReference type="NCBI Taxonomy" id="172901"/>
    <lineage>
        <taxon>Bacteria</taxon>
        <taxon>Pseudomonadati</taxon>
        <taxon>Lentisphaerota</taxon>
        <taxon>Lentisphaeria</taxon>
        <taxon>Victivallales</taxon>
        <taxon>Victivallaceae</taxon>
        <taxon>Victivallis</taxon>
    </lineage>
</organism>
<evidence type="ECO:0000259" key="6">
    <source>
        <dbReference type="Pfam" id="PF05154"/>
    </source>
</evidence>
<sequence length="103" mass="11778">MAKISMMELLSLQQGMTEPQKAMFQNQLRQRLKNRGLTFILAFFTGGLDRIYLGQIGLGILKILTTGGLGIWWLIDLFTAMERTDEYNRKLALEISQALKLQN</sequence>
<evidence type="ECO:0000313" key="8">
    <source>
        <dbReference type="Proteomes" id="UP000245959"/>
    </source>
</evidence>
<evidence type="ECO:0000256" key="5">
    <source>
        <dbReference type="SAM" id="Phobius"/>
    </source>
</evidence>
<comment type="caution">
    <text evidence="7">The sequence shown here is derived from an EMBL/GenBank/DDBJ whole genome shotgun (WGS) entry which is preliminary data.</text>
</comment>
<evidence type="ECO:0000256" key="1">
    <source>
        <dbReference type="ARBA" id="ARBA00004141"/>
    </source>
</evidence>
<dbReference type="Proteomes" id="UP000245959">
    <property type="component" value="Unassembled WGS sequence"/>
</dbReference>
<evidence type="ECO:0000256" key="4">
    <source>
        <dbReference type="ARBA" id="ARBA00023136"/>
    </source>
</evidence>
<dbReference type="PANTHER" id="PTHR21016:SF25">
    <property type="entry name" value="TM2 DOMAIN-CONTAINING PROTEIN DDB_G0277895-RELATED"/>
    <property type="match status" value="1"/>
</dbReference>
<keyword evidence="4 5" id="KW-0472">Membrane</keyword>
<feature type="domain" description="TM2" evidence="6">
    <location>
        <begin position="33"/>
        <end position="78"/>
    </location>
</feature>
<proteinExistence type="predicted"/>